<dbReference type="CDD" id="cd12166">
    <property type="entry name" value="2-Hacid_dh_7"/>
    <property type="match status" value="1"/>
</dbReference>
<keyword evidence="1 4" id="KW-0560">Oxidoreductase</keyword>
<protein>
    <submittedName>
        <fullName evidence="4">Glyoxylate/hydroxypyruvate reductase B</fullName>
        <ecNumber evidence="4">1.1.1.81</ecNumber>
    </submittedName>
</protein>
<proteinExistence type="predicted"/>
<name>A0A916NH13_9MICO</name>
<dbReference type="GO" id="GO:0051287">
    <property type="term" value="F:NAD binding"/>
    <property type="evidence" value="ECO:0007669"/>
    <property type="project" value="InterPro"/>
</dbReference>
<dbReference type="GO" id="GO:0016618">
    <property type="term" value="F:hydroxypyruvate reductase [NAD(P)H] activity"/>
    <property type="evidence" value="ECO:0007669"/>
    <property type="project" value="UniProtKB-EC"/>
</dbReference>
<dbReference type="EMBL" id="CAJVAP010000008">
    <property type="protein sequence ID" value="CAG7606384.1"/>
    <property type="molecule type" value="Genomic_DNA"/>
</dbReference>
<dbReference type="PANTHER" id="PTHR43333:SF1">
    <property type="entry name" value="D-ISOMER SPECIFIC 2-HYDROXYACID DEHYDROGENASE NAD-BINDING DOMAIN-CONTAINING PROTEIN"/>
    <property type="match status" value="1"/>
</dbReference>
<keyword evidence="5" id="KW-1185">Reference proteome</keyword>
<accession>A0A916NH13</accession>
<evidence type="ECO:0000256" key="2">
    <source>
        <dbReference type="ARBA" id="ARBA00023027"/>
    </source>
</evidence>
<dbReference type="Pfam" id="PF02826">
    <property type="entry name" value="2-Hacid_dh_C"/>
    <property type="match status" value="1"/>
</dbReference>
<sequence>MVETGTSLVVSLPSDGGLKDALGEVPGVEFEHWDLDGPPPRAHIDIVVAPYLNGNEALAALADVETRLLQWQSIGYNGVEEYLPAGTPFANATTVHETSTAELALALALAAQRGIPEFVRSAETHDWRPRFFTSLADRRVLLVGYGGVGKAVEARLAGFETVVDRVARTARTDRNLAGEEVPVRGFAELRTALGEADVVILGVPLTDETRGLIDAEALAAMPDGALLVNVARGPVVDTDALVAELRTGRLRAALDVTDPEPLPADHELWDCPNLLITPHVGGDSSAMLPRISALILRQIERMRAGLPPENLIELPRA</sequence>
<dbReference type="FunFam" id="3.40.50.720:FF:000593">
    <property type="entry name" value="Dihydrofolate reductase"/>
    <property type="match status" value="1"/>
</dbReference>
<comment type="caution">
    <text evidence="4">The sequence shown here is derived from an EMBL/GenBank/DDBJ whole genome shotgun (WGS) entry which is preliminary data.</text>
</comment>
<evidence type="ECO:0000313" key="4">
    <source>
        <dbReference type="EMBL" id="CAG7606384.1"/>
    </source>
</evidence>
<keyword evidence="2" id="KW-0520">NAD</keyword>
<dbReference type="InterPro" id="IPR006140">
    <property type="entry name" value="D-isomer_DH_NAD-bd"/>
</dbReference>
<dbReference type="AlphaFoldDB" id="A0A916NH13"/>
<evidence type="ECO:0000256" key="1">
    <source>
        <dbReference type="ARBA" id="ARBA00023002"/>
    </source>
</evidence>
<dbReference type="EC" id="1.1.1.81" evidence="4"/>
<feature type="domain" description="D-isomer specific 2-hydroxyacid dehydrogenase NAD-binding" evidence="3">
    <location>
        <begin position="105"/>
        <end position="281"/>
    </location>
</feature>
<dbReference type="PANTHER" id="PTHR43333">
    <property type="entry name" value="2-HACID_DH_C DOMAIN-CONTAINING PROTEIN"/>
    <property type="match status" value="1"/>
</dbReference>
<dbReference type="RefSeq" id="WP_218114546.1">
    <property type="nucleotide sequence ID" value="NZ_CAJVAP010000008.1"/>
</dbReference>
<dbReference type="InterPro" id="IPR029753">
    <property type="entry name" value="D-isomer_DH_CS"/>
</dbReference>
<evidence type="ECO:0000313" key="5">
    <source>
        <dbReference type="Proteomes" id="UP000693892"/>
    </source>
</evidence>
<evidence type="ECO:0000259" key="3">
    <source>
        <dbReference type="Pfam" id="PF02826"/>
    </source>
</evidence>
<reference evidence="4" key="1">
    <citation type="submission" date="2021-06" db="EMBL/GenBank/DDBJ databases">
        <authorList>
            <person name="Criscuolo A."/>
        </authorList>
    </citation>
    <scope>NUCLEOTIDE SEQUENCE</scope>
    <source>
        <strain evidence="4">CIP111803</strain>
    </source>
</reference>
<dbReference type="Proteomes" id="UP000693892">
    <property type="component" value="Unassembled WGS sequence"/>
</dbReference>
<gene>
    <name evidence="4" type="primary">ghrB_1</name>
    <name evidence="4" type="ORF">LEUCIP111803_00922</name>
</gene>
<organism evidence="4 5">
    <name type="scientific">Leucobacter soli</name>
    <dbReference type="NCBI Taxonomy" id="2812850"/>
    <lineage>
        <taxon>Bacteria</taxon>
        <taxon>Bacillati</taxon>
        <taxon>Actinomycetota</taxon>
        <taxon>Actinomycetes</taxon>
        <taxon>Micrococcales</taxon>
        <taxon>Microbacteriaceae</taxon>
        <taxon>Leucobacter</taxon>
    </lineage>
</organism>
<dbReference type="PROSITE" id="PS00671">
    <property type="entry name" value="D_2_HYDROXYACID_DH_3"/>
    <property type="match status" value="1"/>
</dbReference>